<dbReference type="OrthoDB" id="7772743at2759"/>
<dbReference type="GO" id="GO:0016717">
    <property type="term" value="F:oxidoreductase activity, acting on paired donors, with oxidation of a pair of donors resulting in the reduction of molecular oxygen to two molecules of water"/>
    <property type="evidence" value="ECO:0007669"/>
    <property type="project" value="TreeGrafter"/>
</dbReference>
<keyword evidence="9" id="KW-0443">Lipid metabolism</keyword>
<dbReference type="EMBL" id="WJQU01000004">
    <property type="protein sequence ID" value="KAJ6635901.1"/>
    <property type="molecule type" value="Genomic_DNA"/>
</dbReference>
<evidence type="ECO:0000256" key="6">
    <source>
        <dbReference type="ARBA" id="ARBA00022989"/>
    </source>
</evidence>
<evidence type="ECO:0000313" key="13">
    <source>
        <dbReference type="EMBL" id="KAJ6635901.1"/>
    </source>
</evidence>
<keyword evidence="4 11" id="KW-0812">Transmembrane</keyword>
<dbReference type="GO" id="GO:0016020">
    <property type="term" value="C:membrane"/>
    <property type="evidence" value="ECO:0007669"/>
    <property type="project" value="UniProtKB-SubCell"/>
</dbReference>
<dbReference type="GO" id="GO:0046872">
    <property type="term" value="F:metal ion binding"/>
    <property type="evidence" value="ECO:0007669"/>
    <property type="project" value="UniProtKB-KW"/>
</dbReference>
<dbReference type="SUPFAM" id="SSF55856">
    <property type="entry name" value="Cytochrome b5-like heme/steroid binding domain"/>
    <property type="match status" value="1"/>
</dbReference>
<sequence>MNSINFAEKIKTTEIEEKKGQWIANEKKEILCDGYFYDVTNFISRHPGGNVIKYYTQRGEDATHAIQQFHQRSIKQVRMMMKAFKRRPATDSEIGLDEAVLKKNRALTEDFTKLYLELENEGYFEPSYTHNILRFLELIVMAAVGFTLIKCQSNVAKVVGSILLGLMQGRSGWMQHESGHLSLTGSPKLDRIFHALFFGLGLGLSSSWWASQHNRHHAMPQRLHHDVDLNTMPLLAYNAKVVKNAKDGKEFWIQYQAYLFVLIDTLLVGIVWCVYIHPKYVFKHKCYLQLAAMIGHWWLISHLGFWPGLLSSWVLSVYLFLNFTLSHTHLPVTTEPTHWVEYSLLHTADVEQTPWCDWWMGYLNYQIEHHLFPTMPQFRHPLIKNRVKALAQKHNIPYYVYSYREVLGKTFKNMLDVSRHLNDL</sequence>
<dbReference type="Proteomes" id="UP001151699">
    <property type="component" value="Chromosome C"/>
</dbReference>
<evidence type="ECO:0000313" key="14">
    <source>
        <dbReference type="Proteomes" id="UP001151699"/>
    </source>
</evidence>
<dbReference type="PANTHER" id="PTHR19353:SF88">
    <property type="entry name" value="DELTA(5) FATTY ACID DESATURASE FAT-4"/>
    <property type="match status" value="1"/>
</dbReference>
<comment type="similarity">
    <text evidence="2">Belongs to the fatty acid desaturase type 1 family.</text>
</comment>
<evidence type="ECO:0000259" key="12">
    <source>
        <dbReference type="PROSITE" id="PS50255"/>
    </source>
</evidence>
<evidence type="ECO:0000256" key="10">
    <source>
        <dbReference type="ARBA" id="ARBA00023136"/>
    </source>
</evidence>
<evidence type="ECO:0000256" key="9">
    <source>
        <dbReference type="ARBA" id="ARBA00023098"/>
    </source>
</evidence>
<dbReference type="Pfam" id="PF00487">
    <property type="entry name" value="FA_desaturase"/>
    <property type="match status" value="1"/>
</dbReference>
<dbReference type="PROSITE" id="PS50255">
    <property type="entry name" value="CYTOCHROME_B5_2"/>
    <property type="match status" value="1"/>
</dbReference>
<organism evidence="13 14">
    <name type="scientific">Pseudolycoriella hygida</name>
    <dbReference type="NCBI Taxonomy" id="35572"/>
    <lineage>
        <taxon>Eukaryota</taxon>
        <taxon>Metazoa</taxon>
        <taxon>Ecdysozoa</taxon>
        <taxon>Arthropoda</taxon>
        <taxon>Hexapoda</taxon>
        <taxon>Insecta</taxon>
        <taxon>Pterygota</taxon>
        <taxon>Neoptera</taxon>
        <taxon>Endopterygota</taxon>
        <taxon>Diptera</taxon>
        <taxon>Nematocera</taxon>
        <taxon>Sciaroidea</taxon>
        <taxon>Sciaridae</taxon>
        <taxon>Pseudolycoriella</taxon>
    </lineage>
</organism>
<dbReference type="CDD" id="cd03506">
    <property type="entry name" value="Delta6-FADS-like"/>
    <property type="match status" value="1"/>
</dbReference>
<evidence type="ECO:0000256" key="11">
    <source>
        <dbReference type="SAM" id="Phobius"/>
    </source>
</evidence>
<feature type="transmembrane region" description="Helical" evidence="11">
    <location>
        <begin position="257"/>
        <end position="276"/>
    </location>
</feature>
<evidence type="ECO:0000256" key="5">
    <source>
        <dbReference type="ARBA" id="ARBA00022723"/>
    </source>
</evidence>
<keyword evidence="8" id="KW-0408">Iron</keyword>
<dbReference type="InterPro" id="IPR036400">
    <property type="entry name" value="Cyt_B5-like_heme/steroid_sf"/>
</dbReference>
<keyword evidence="7" id="KW-0560">Oxidoreductase</keyword>
<dbReference type="InterPro" id="IPR012171">
    <property type="entry name" value="Fatty_acid_desaturase"/>
</dbReference>
<dbReference type="PANTHER" id="PTHR19353">
    <property type="entry name" value="FATTY ACID DESATURASE 2"/>
    <property type="match status" value="1"/>
</dbReference>
<evidence type="ECO:0000256" key="8">
    <source>
        <dbReference type="ARBA" id="ARBA00023004"/>
    </source>
</evidence>
<evidence type="ECO:0000256" key="1">
    <source>
        <dbReference type="ARBA" id="ARBA00004141"/>
    </source>
</evidence>
<dbReference type="AlphaFoldDB" id="A0A9Q0MQ22"/>
<dbReference type="InterPro" id="IPR005804">
    <property type="entry name" value="FA_desaturase_dom"/>
</dbReference>
<dbReference type="PIRSF" id="PIRSF015921">
    <property type="entry name" value="FA_sphinglp_des"/>
    <property type="match status" value="1"/>
</dbReference>
<keyword evidence="3" id="KW-0349">Heme</keyword>
<comment type="caution">
    <text evidence="13">The sequence shown here is derived from an EMBL/GenBank/DDBJ whole genome shotgun (WGS) entry which is preliminary data.</text>
</comment>
<accession>A0A9Q0MQ22</accession>
<proteinExistence type="inferred from homology"/>
<gene>
    <name evidence="13" type="primary">D5Des_2</name>
    <name evidence="13" type="ORF">Bhyg_14487</name>
</gene>
<keyword evidence="10 11" id="KW-0472">Membrane</keyword>
<comment type="subcellular location">
    <subcellularLocation>
        <location evidence="1">Membrane</location>
        <topology evidence="1">Multi-pass membrane protein</topology>
    </subcellularLocation>
</comment>
<dbReference type="Pfam" id="PF00173">
    <property type="entry name" value="Cyt-b5"/>
    <property type="match status" value="1"/>
</dbReference>
<reference evidence="13" key="1">
    <citation type="submission" date="2022-07" db="EMBL/GenBank/DDBJ databases">
        <authorList>
            <person name="Trinca V."/>
            <person name="Uliana J.V.C."/>
            <person name="Torres T.T."/>
            <person name="Ward R.J."/>
            <person name="Monesi N."/>
        </authorList>
    </citation>
    <scope>NUCLEOTIDE SEQUENCE</scope>
    <source>
        <strain evidence="13">HSMRA1968</strain>
        <tissue evidence="13">Whole embryos</tissue>
    </source>
</reference>
<evidence type="ECO:0000256" key="7">
    <source>
        <dbReference type="ARBA" id="ARBA00023002"/>
    </source>
</evidence>
<dbReference type="InterPro" id="IPR018506">
    <property type="entry name" value="Cyt_B5_heme-BS"/>
</dbReference>
<dbReference type="GO" id="GO:0020037">
    <property type="term" value="F:heme binding"/>
    <property type="evidence" value="ECO:0007669"/>
    <property type="project" value="InterPro"/>
</dbReference>
<evidence type="ECO:0000256" key="4">
    <source>
        <dbReference type="ARBA" id="ARBA00022692"/>
    </source>
</evidence>
<evidence type="ECO:0000256" key="2">
    <source>
        <dbReference type="ARBA" id="ARBA00009295"/>
    </source>
</evidence>
<dbReference type="PROSITE" id="PS00191">
    <property type="entry name" value="CYTOCHROME_B5_1"/>
    <property type="match status" value="1"/>
</dbReference>
<dbReference type="InterPro" id="IPR001199">
    <property type="entry name" value="Cyt_B5-like_heme/steroid-bd"/>
</dbReference>
<feature type="transmembrane region" description="Helical" evidence="11">
    <location>
        <begin position="192"/>
        <end position="210"/>
    </location>
</feature>
<dbReference type="GO" id="GO:0006629">
    <property type="term" value="P:lipid metabolic process"/>
    <property type="evidence" value="ECO:0007669"/>
    <property type="project" value="UniProtKB-KW"/>
</dbReference>
<protein>
    <submittedName>
        <fullName evidence="13">Acyl-lipid (8-3)-desaturase</fullName>
    </submittedName>
</protein>
<keyword evidence="6 11" id="KW-1133">Transmembrane helix</keyword>
<keyword evidence="5" id="KW-0479">Metal-binding</keyword>
<dbReference type="Gene3D" id="3.10.120.10">
    <property type="entry name" value="Cytochrome b5-like heme/steroid binding domain"/>
    <property type="match status" value="1"/>
</dbReference>
<evidence type="ECO:0000256" key="3">
    <source>
        <dbReference type="ARBA" id="ARBA00022617"/>
    </source>
</evidence>
<name>A0A9Q0MQ22_9DIPT</name>
<feature type="transmembrane region" description="Helical" evidence="11">
    <location>
        <begin position="297"/>
        <end position="321"/>
    </location>
</feature>
<feature type="domain" description="Cytochrome b5 heme-binding" evidence="12">
    <location>
        <begin position="7"/>
        <end position="98"/>
    </location>
</feature>
<keyword evidence="14" id="KW-1185">Reference proteome</keyword>